<dbReference type="AlphaFoldDB" id="A0A1S1HCS1"/>
<sequence>MEREKHNTRLWSQLEVEIMVRYEIGQMPPYLIQRLRSKDRLERDQAKDEVAQRISRRFAGLDVYGPEAAGQPFPHIGVTSAS</sequence>
<gene>
    <name evidence="1" type="ORF">BHE75_01881</name>
</gene>
<protein>
    <submittedName>
        <fullName evidence="1">Uncharacterized protein</fullName>
    </submittedName>
</protein>
<keyword evidence="2" id="KW-1185">Reference proteome</keyword>
<accession>A0A1S1HCS1</accession>
<evidence type="ECO:0000313" key="2">
    <source>
        <dbReference type="Proteomes" id="UP000179467"/>
    </source>
</evidence>
<organism evidence="1 2">
    <name type="scientific">Edaphosphingomonas haloaromaticamans</name>
    <dbReference type="NCBI Taxonomy" id="653954"/>
    <lineage>
        <taxon>Bacteria</taxon>
        <taxon>Pseudomonadati</taxon>
        <taxon>Pseudomonadota</taxon>
        <taxon>Alphaproteobacteria</taxon>
        <taxon>Sphingomonadales</taxon>
        <taxon>Rhizorhabdaceae</taxon>
        <taxon>Edaphosphingomonas</taxon>
    </lineage>
</organism>
<name>A0A1S1HCS1_9SPHN</name>
<proteinExistence type="predicted"/>
<dbReference type="RefSeq" id="WP_015457802.1">
    <property type="nucleotide sequence ID" value="NZ_MIPT01000001.1"/>
</dbReference>
<comment type="caution">
    <text evidence="1">The sequence shown here is derived from an EMBL/GenBank/DDBJ whole genome shotgun (WGS) entry which is preliminary data.</text>
</comment>
<reference evidence="1 2" key="1">
    <citation type="submission" date="2016-09" db="EMBL/GenBank/DDBJ databases">
        <title>Metabolic pathway, cell adaptation mechanisms and a novel monoxygenase revealed through proteogenomic-transcription analysis of a Sphingomonas haloaromaticamans strain degrading the fungicide ortho-phenylphenol.</title>
        <authorList>
            <person name="Perruchon C."/>
            <person name="Papadopoulou E.S."/>
            <person name="Rousidou C."/>
            <person name="Vasileiadis S."/>
            <person name="Tanou G."/>
            <person name="Amoutzias G."/>
            <person name="Molassiotis A."/>
            <person name="Karpouzas D.G."/>
        </authorList>
    </citation>
    <scope>NUCLEOTIDE SEQUENCE [LARGE SCALE GENOMIC DNA]</scope>
    <source>
        <strain evidence="1 2">P3</strain>
    </source>
</reference>
<evidence type="ECO:0000313" key="1">
    <source>
        <dbReference type="EMBL" id="OHT19888.1"/>
    </source>
</evidence>
<dbReference type="Proteomes" id="UP000179467">
    <property type="component" value="Unassembled WGS sequence"/>
</dbReference>
<dbReference type="EMBL" id="MIPT01000001">
    <property type="protein sequence ID" value="OHT19888.1"/>
    <property type="molecule type" value="Genomic_DNA"/>
</dbReference>